<feature type="region of interest" description="Disordered" evidence="1">
    <location>
        <begin position="1"/>
        <end position="37"/>
    </location>
</feature>
<dbReference type="AlphaFoldDB" id="A0A090QI90"/>
<comment type="caution">
    <text evidence="2">The sequence shown here is derived from an EMBL/GenBank/DDBJ whole genome shotgun (WGS) entry which is preliminary data.</text>
</comment>
<accession>A0A090QI90</accession>
<protein>
    <submittedName>
        <fullName evidence="2">Uncharacterized protein</fullName>
    </submittedName>
</protein>
<reference evidence="2 3" key="1">
    <citation type="journal article" date="2014" name="Genome Announc.">
        <title>Draft Genome Sequences of Marine Flavobacterium Nonlabens Strains NR17, NR24, NR27, NR32, NR33, and Ara13.</title>
        <authorList>
            <person name="Nakanishi M."/>
            <person name="Meirelles P."/>
            <person name="Suzuki R."/>
            <person name="Takatani N."/>
            <person name="Mino S."/>
            <person name="Suda W."/>
            <person name="Oshima K."/>
            <person name="Hattori M."/>
            <person name="Ohkuma M."/>
            <person name="Hosokawa M."/>
            <person name="Miyashita K."/>
            <person name="Thompson F.L."/>
            <person name="Niwa A."/>
            <person name="Sawabe T."/>
            <person name="Sawabe T."/>
        </authorList>
    </citation>
    <scope>NUCLEOTIDE SEQUENCE [LARGE SCALE GENOMIC DNA]</scope>
    <source>
        <strain evidence="3">JCM19314</strain>
    </source>
</reference>
<proteinExistence type="predicted"/>
<organism evidence="2 3">
    <name type="scientific">Nonlabens ulvanivorans</name>
    <name type="common">Persicivirga ulvanivorans</name>
    <dbReference type="NCBI Taxonomy" id="906888"/>
    <lineage>
        <taxon>Bacteria</taxon>
        <taxon>Pseudomonadati</taxon>
        <taxon>Bacteroidota</taxon>
        <taxon>Flavobacteriia</taxon>
        <taxon>Flavobacteriales</taxon>
        <taxon>Flavobacteriaceae</taxon>
        <taxon>Nonlabens</taxon>
    </lineage>
</organism>
<evidence type="ECO:0000313" key="2">
    <source>
        <dbReference type="EMBL" id="GAL01474.1"/>
    </source>
</evidence>
<dbReference type="EMBL" id="BBMM01000011">
    <property type="protein sequence ID" value="GAL01474.1"/>
    <property type="molecule type" value="Genomic_DNA"/>
</dbReference>
<evidence type="ECO:0000256" key="1">
    <source>
        <dbReference type="SAM" id="MobiDB-lite"/>
    </source>
</evidence>
<gene>
    <name evidence="2" type="ORF">JCM19314_1257</name>
</gene>
<evidence type="ECO:0000313" key="3">
    <source>
        <dbReference type="Proteomes" id="UP000029226"/>
    </source>
</evidence>
<name>A0A090QI90_NONUL</name>
<sequence>MATSVPVPKISTCPEIEQEVAPSPPASQSDIDIKNIEQRTPKKALLI</sequence>
<dbReference type="Proteomes" id="UP000029226">
    <property type="component" value="Unassembled WGS sequence"/>
</dbReference>